<dbReference type="GO" id="GO:0046872">
    <property type="term" value="F:metal ion binding"/>
    <property type="evidence" value="ECO:0007669"/>
    <property type="project" value="UniProtKB-KW"/>
</dbReference>
<dbReference type="GO" id="GO:0072562">
    <property type="term" value="C:blood microparticle"/>
    <property type="evidence" value="ECO:0007669"/>
    <property type="project" value="TreeGrafter"/>
</dbReference>
<dbReference type="GO" id="GO:0031720">
    <property type="term" value="F:haptoglobin binding"/>
    <property type="evidence" value="ECO:0007669"/>
    <property type="project" value="TreeGrafter"/>
</dbReference>
<protein>
    <submittedName>
        <fullName evidence="9">Hemoglobin subunit beta</fullName>
    </submittedName>
</protein>
<keyword evidence="6" id="KW-0408">Iron</keyword>
<dbReference type="SUPFAM" id="SSF46458">
    <property type="entry name" value="Globin-like"/>
    <property type="match status" value="1"/>
</dbReference>
<evidence type="ECO:0000256" key="3">
    <source>
        <dbReference type="ARBA" id="ARBA00022617"/>
    </source>
</evidence>
<evidence type="ECO:0000256" key="1">
    <source>
        <dbReference type="ARBA" id="ARBA00008705"/>
    </source>
</evidence>
<name>A0A3N0YZT2_ANAGA</name>
<dbReference type="InterPro" id="IPR002337">
    <property type="entry name" value="Hemoglobin_b"/>
</dbReference>
<accession>A0A3N0YZT2</accession>
<sequence>MNSVYRSTAAFSSGLNRSARYTWAATNQSYLNICPAVKPQDTMVQWTADERAAIQGVFATLDYESVGRESLARCLVVYPWTQRYFGGFGNLYNAEAIMANPKVAAHGTVVLQGLEKALKNMDDIKNTYTTLSELHSEKLLVDPGNFQLLADCLTMVIAKRMRTEFTPDIQAAWQKFLSVVISALRRQYH</sequence>
<dbReference type="GO" id="GO:0020037">
    <property type="term" value="F:heme binding"/>
    <property type="evidence" value="ECO:0007669"/>
    <property type="project" value="InterPro"/>
</dbReference>
<dbReference type="InterPro" id="IPR009050">
    <property type="entry name" value="Globin-like_sf"/>
</dbReference>
<dbReference type="GO" id="GO:0019825">
    <property type="term" value="F:oxygen binding"/>
    <property type="evidence" value="ECO:0007669"/>
    <property type="project" value="InterPro"/>
</dbReference>
<dbReference type="PROSITE" id="PS01033">
    <property type="entry name" value="GLOBIN"/>
    <property type="match status" value="1"/>
</dbReference>
<dbReference type="GO" id="GO:0005833">
    <property type="term" value="C:hemoglobin complex"/>
    <property type="evidence" value="ECO:0007669"/>
    <property type="project" value="InterPro"/>
</dbReference>
<dbReference type="PRINTS" id="PR00814">
    <property type="entry name" value="BETAHAEM"/>
</dbReference>
<dbReference type="InterPro" id="IPR050056">
    <property type="entry name" value="Hemoglobin_oxygen_transport"/>
</dbReference>
<dbReference type="GO" id="GO:0005344">
    <property type="term" value="F:oxygen carrier activity"/>
    <property type="evidence" value="ECO:0007669"/>
    <property type="project" value="UniProtKB-KW"/>
</dbReference>
<evidence type="ECO:0000256" key="4">
    <source>
        <dbReference type="ARBA" id="ARBA00022621"/>
    </source>
</evidence>
<gene>
    <name evidence="9" type="ORF">DPX16_19229</name>
</gene>
<evidence type="ECO:0000313" key="10">
    <source>
        <dbReference type="Proteomes" id="UP000281406"/>
    </source>
</evidence>
<dbReference type="FunFam" id="1.10.490.10:FF:000001">
    <property type="entry name" value="Hemoglobin subunit beta"/>
    <property type="match status" value="1"/>
</dbReference>
<dbReference type="EMBL" id="RJVU01018281">
    <property type="protein sequence ID" value="ROL51710.1"/>
    <property type="molecule type" value="Genomic_DNA"/>
</dbReference>
<evidence type="ECO:0000256" key="5">
    <source>
        <dbReference type="ARBA" id="ARBA00022723"/>
    </source>
</evidence>
<dbReference type="Gene3D" id="1.10.490.10">
    <property type="entry name" value="Globins"/>
    <property type="match status" value="1"/>
</dbReference>
<organism evidence="9 10">
    <name type="scientific">Anabarilius grahami</name>
    <name type="common">Kanglang fish</name>
    <name type="synonym">Barilius grahami</name>
    <dbReference type="NCBI Taxonomy" id="495550"/>
    <lineage>
        <taxon>Eukaryota</taxon>
        <taxon>Metazoa</taxon>
        <taxon>Chordata</taxon>
        <taxon>Craniata</taxon>
        <taxon>Vertebrata</taxon>
        <taxon>Euteleostomi</taxon>
        <taxon>Actinopterygii</taxon>
        <taxon>Neopterygii</taxon>
        <taxon>Teleostei</taxon>
        <taxon>Ostariophysi</taxon>
        <taxon>Cypriniformes</taxon>
        <taxon>Xenocyprididae</taxon>
        <taxon>Xenocypridinae</taxon>
        <taxon>Xenocypridinae incertae sedis</taxon>
        <taxon>Anabarilius</taxon>
    </lineage>
</organism>
<dbReference type="CDD" id="cd08925">
    <property type="entry name" value="Hb-beta-like"/>
    <property type="match status" value="1"/>
</dbReference>
<dbReference type="GO" id="GO:0031838">
    <property type="term" value="C:haptoglobin-hemoglobin complex"/>
    <property type="evidence" value="ECO:0007669"/>
    <property type="project" value="TreeGrafter"/>
</dbReference>
<dbReference type="GO" id="GO:0004601">
    <property type="term" value="F:peroxidase activity"/>
    <property type="evidence" value="ECO:0007669"/>
    <property type="project" value="TreeGrafter"/>
</dbReference>
<keyword evidence="5" id="KW-0479">Metal-binding</keyword>
<dbReference type="Proteomes" id="UP000281406">
    <property type="component" value="Unassembled WGS sequence"/>
</dbReference>
<dbReference type="Pfam" id="PF00042">
    <property type="entry name" value="Globin"/>
    <property type="match status" value="1"/>
</dbReference>
<dbReference type="PANTHER" id="PTHR11442">
    <property type="entry name" value="HEMOGLOBIN FAMILY MEMBER"/>
    <property type="match status" value="1"/>
</dbReference>
<dbReference type="InterPro" id="IPR012292">
    <property type="entry name" value="Globin/Proto"/>
</dbReference>
<evidence type="ECO:0000256" key="6">
    <source>
        <dbReference type="ARBA" id="ARBA00023004"/>
    </source>
</evidence>
<reference evidence="9 10" key="1">
    <citation type="submission" date="2018-10" db="EMBL/GenBank/DDBJ databases">
        <title>Genome assembly for a Yunnan-Guizhou Plateau 3E fish, Anabarilius grahami (Regan), and its evolutionary and genetic applications.</title>
        <authorList>
            <person name="Jiang W."/>
        </authorList>
    </citation>
    <scope>NUCLEOTIDE SEQUENCE [LARGE SCALE GENOMIC DNA]</scope>
    <source>
        <strain evidence="9">AG-KIZ</strain>
        <tissue evidence="9">Muscle</tissue>
    </source>
</reference>
<keyword evidence="3 7" id="KW-0349">Heme</keyword>
<proteinExistence type="inferred from homology"/>
<comment type="caution">
    <text evidence="9">The sequence shown here is derived from an EMBL/GenBank/DDBJ whole genome shotgun (WGS) entry which is preliminary data.</text>
</comment>
<evidence type="ECO:0000259" key="8">
    <source>
        <dbReference type="PROSITE" id="PS01033"/>
    </source>
</evidence>
<feature type="domain" description="Globin" evidence="8">
    <location>
        <begin position="45"/>
        <end position="189"/>
    </location>
</feature>
<dbReference type="InterPro" id="IPR000971">
    <property type="entry name" value="Globin"/>
</dbReference>
<evidence type="ECO:0000313" key="9">
    <source>
        <dbReference type="EMBL" id="ROL51710.1"/>
    </source>
</evidence>
<dbReference type="OrthoDB" id="9886081at2759"/>
<evidence type="ECO:0000256" key="2">
    <source>
        <dbReference type="ARBA" id="ARBA00022448"/>
    </source>
</evidence>
<comment type="similarity">
    <text evidence="1 7">Belongs to the globin family.</text>
</comment>
<dbReference type="AlphaFoldDB" id="A0A3N0YZT2"/>
<keyword evidence="10" id="KW-1185">Reference proteome</keyword>
<evidence type="ECO:0000256" key="7">
    <source>
        <dbReference type="RuleBase" id="RU000356"/>
    </source>
</evidence>
<keyword evidence="2 7" id="KW-0813">Transport</keyword>
<dbReference type="GO" id="GO:0043177">
    <property type="term" value="F:organic acid binding"/>
    <property type="evidence" value="ECO:0007669"/>
    <property type="project" value="TreeGrafter"/>
</dbReference>
<keyword evidence="4 7" id="KW-0561">Oxygen transport</keyword>
<dbReference type="PANTHER" id="PTHR11442:SF7">
    <property type="entry name" value="HEMOGLOBIN SUBUNIT EPSILON"/>
    <property type="match status" value="1"/>
</dbReference>
<dbReference type="GO" id="GO:0042744">
    <property type="term" value="P:hydrogen peroxide catabolic process"/>
    <property type="evidence" value="ECO:0007669"/>
    <property type="project" value="TreeGrafter"/>
</dbReference>